<keyword evidence="7" id="KW-0238">DNA-binding</keyword>
<organism evidence="10 11">
    <name type="scientific">Cherax quadricarinatus</name>
    <name type="common">Australian red claw crayfish</name>
    <dbReference type="NCBI Taxonomy" id="27406"/>
    <lineage>
        <taxon>Eukaryota</taxon>
        <taxon>Metazoa</taxon>
        <taxon>Ecdysozoa</taxon>
        <taxon>Arthropoda</taxon>
        <taxon>Crustacea</taxon>
        <taxon>Multicrustacea</taxon>
        <taxon>Malacostraca</taxon>
        <taxon>Eumalacostraca</taxon>
        <taxon>Eucarida</taxon>
        <taxon>Decapoda</taxon>
        <taxon>Pleocyemata</taxon>
        <taxon>Astacidea</taxon>
        <taxon>Parastacoidea</taxon>
        <taxon>Parastacidae</taxon>
        <taxon>Cherax</taxon>
    </lineage>
</organism>
<evidence type="ECO:0000256" key="4">
    <source>
        <dbReference type="ARBA" id="ARBA00022553"/>
    </source>
</evidence>
<sequence>MAKLSSEERALFPLSNIEAVVKLFRLHLQKNSEPNLAILSIIVGHIENTLTCARGVSEPPVGYEDECSSKYSDTHRVLPLVEYETVEALHHRFLAIIKAHVDVTAFGTPRYATRELVKRISDVVWCTLSSSYYKDRAHLQSIYSYMTDLRASF</sequence>
<dbReference type="PANTHER" id="PTHR12693">
    <property type="entry name" value="MENIN"/>
    <property type="match status" value="1"/>
</dbReference>
<evidence type="ECO:0000256" key="1">
    <source>
        <dbReference type="ARBA" id="ARBA00004123"/>
    </source>
</evidence>
<evidence type="ECO:0000256" key="8">
    <source>
        <dbReference type="ARBA" id="ARBA00023163"/>
    </source>
</evidence>
<protein>
    <recommendedName>
        <fullName evidence="2">Menin</fullName>
    </recommendedName>
</protein>
<dbReference type="InterPro" id="IPR007747">
    <property type="entry name" value="Menin"/>
</dbReference>
<evidence type="ECO:0000256" key="2">
    <source>
        <dbReference type="ARBA" id="ARBA00021162"/>
    </source>
</evidence>
<keyword evidence="5" id="KW-0156">Chromatin regulator</keyword>
<evidence type="ECO:0000256" key="6">
    <source>
        <dbReference type="ARBA" id="ARBA00023015"/>
    </source>
</evidence>
<gene>
    <name evidence="10" type="ORF">OTU49_017210</name>
</gene>
<dbReference type="PANTHER" id="PTHR12693:SF3">
    <property type="entry name" value="MENIN"/>
    <property type="match status" value="1"/>
</dbReference>
<keyword evidence="6" id="KW-0805">Transcription regulation</keyword>
<dbReference type="Proteomes" id="UP001445076">
    <property type="component" value="Unassembled WGS sequence"/>
</dbReference>
<evidence type="ECO:0000256" key="7">
    <source>
        <dbReference type="ARBA" id="ARBA00023125"/>
    </source>
</evidence>
<comment type="subcellular location">
    <subcellularLocation>
        <location evidence="1">Nucleus</location>
    </subcellularLocation>
</comment>
<keyword evidence="3" id="KW-0678">Repressor</keyword>
<dbReference type="GO" id="GO:0000976">
    <property type="term" value="F:transcription cis-regulatory region binding"/>
    <property type="evidence" value="ECO:0007669"/>
    <property type="project" value="TreeGrafter"/>
</dbReference>
<evidence type="ECO:0000256" key="5">
    <source>
        <dbReference type="ARBA" id="ARBA00022853"/>
    </source>
</evidence>
<evidence type="ECO:0000256" key="3">
    <source>
        <dbReference type="ARBA" id="ARBA00022491"/>
    </source>
</evidence>
<keyword evidence="9" id="KW-0539">Nucleus</keyword>
<dbReference type="Pfam" id="PF05053">
    <property type="entry name" value="Menin"/>
    <property type="match status" value="1"/>
</dbReference>
<comment type="caution">
    <text evidence="10">The sequence shown here is derived from an EMBL/GenBank/DDBJ whole genome shotgun (WGS) entry which is preliminary data.</text>
</comment>
<evidence type="ECO:0000256" key="9">
    <source>
        <dbReference type="ARBA" id="ARBA00023242"/>
    </source>
</evidence>
<evidence type="ECO:0000313" key="10">
    <source>
        <dbReference type="EMBL" id="KAK8745986.1"/>
    </source>
</evidence>
<keyword evidence="4" id="KW-0597">Phosphoprotein</keyword>
<dbReference type="AlphaFoldDB" id="A0AAW0Y3J6"/>
<dbReference type="GO" id="GO:0006325">
    <property type="term" value="P:chromatin organization"/>
    <property type="evidence" value="ECO:0007669"/>
    <property type="project" value="UniProtKB-KW"/>
</dbReference>
<accession>A0AAW0Y3J6</accession>
<keyword evidence="11" id="KW-1185">Reference proteome</keyword>
<dbReference type="GO" id="GO:0035097">
    <property type="term" value="C:histone methyltransferase complex"/>
    <property type="evidence" value="ECO:0007669"/>
    <property type="project" value="TreeGrafter"/>
</dbReference>
<proteinExistence type="predicted"/>
<dbReference type="GO" id="GO:0045786">
    <property type="term" value="P:negative regulation of cell cycle"/>
    <property type="evidence" value="ECO:0007669"/>
    <property type="project" value="TreeGrafter"/>
</dbReference>
<evidence type="ECO:0000313" key="11">
    <source>
        <dbReference type="Proteomes" id="UP001445076"/>
    </source>
</evidence>
<dbReference type="GO" id="GO:0003682">
    <property type="term" value="F:chromatin binding"/>
    <property type="evidence" value="ECO:0007669"/>
    <property type="project" value="TreeGrafter"/>
</dbReference>
<dbReference type="GO" id="GO:0006357">
    <property type="term" value="P:regulation of transcription by RNA polymerase II"/>
    <property type="evidence" value="ECO:0007669"/>
    <property type="project" value="TreeGrafter"/>
</dbReference>
<reference evidence="10 11" key="1">
    <citation type="journal article" date="2024" name="BMC Genomics">
        <title>Genome assembly of redclaw crayfish (Cherax quadricarinatus) provides insights into its immune adaptation and hypoxia tolerance.</title>
        <authorList>
            <person name="Liu Z."/>
            <person name="Zheng J."/>
            <person name="Li H."/>
            <person name="Fang K."/>
            <person name="Wang S."/>
            <person name="He J."/>
            <person name="Zhou D."/>
            <person name="Weng S."/>
            <person name="Chi M."/>
            <person name="Gu Z."/>
            <person name="He J."/>
            <person name="Li F."/>
            <person name="Wang M."/>
        </authorList>
    </citation>
    <scope>NUCLEOTIDE SEQUENCE [LARGE SCALE GENOMIC DNA]</scope>
    <source>
        <strain evidence="10">ZL_2023a</strain>
    </source>
</reference>
<dbReference type="GO" id="GO:0000785">
    <property type="term" value="C:chromatin"/>
    <property type="evidence" value="ECO:0007669"/>
    <property type="project" value="TreeGrafter"/>
</dbReference>
<dbReference type="GO" id="GO:0000403">
    <property type="term" value="F:Y-form DNA binding"/>
    <property type="evidence" value="ECO:0007669"/>
    <property type="project" value="TreeGrafter"/>
</dbReference>
<keyword evidence="8" id="KW-0804">Transcription</keyword>
<name>A0AAW0Y3J6_CHEQU</name>
<dbReference type="GO" id="GO:0008285">
    <property type="term" value="P:negative regulation of cell population proliferation"/>
    <property type="evidence" value="ECO:0007669"/>
    <property type="project" value="TreeGrafter"/>
</dbReference>
<dbReference type="EMBL" id="JARKIK010000018">
    <property type="protein sequence ID" value="KAK8745986.1"/>
    <property type="molecule type" value="Genomic_DNA"/>
</dbReference>